<dbReference type="AlphaFoldDB" id="A0A0A9YIP9"/>
<protein>
    <submittedName>
        <fullName evidence="1">Vacuolar protein sorting/targeting protein 10</fullName>
    </submittedName>
</protein>
<accession>A0A0A9YIP9</accession>
<gene>
    <name evidence="1" type="primary">VPS10_1</name>
    <name evidence="1" type="ORF">CM83_39243</name>
</gene>
<proteinExistence type="predicted"/>
<dbReference type="EMBL" id="GBHO01012631">
    <property type="protein sequence ID" value="JAG30973.1"/>
    <property type="molecule type" value="Transcribed_RNA"/>
</dbReference>
<name>A0A0A9YIP9_LYGHE</name>
<organism evidence="1">
    <name type="scientific">Lygus hesperus</name>
    <name type="common">Western plant bug</name>
    <dbReference type="NCBI Taxonomy" id="30085"/>
    <lineage>
        <taxon>Eukaryota</taxon>
        <taxon>Metazoa</taxon>
        <taxon>Ecdysozoa</taxon>
        <taxon>Arthropoda</taxon>
        <taxon>Hexapoda</taxon>
        <taxon>Insecta</taxon>
        <taxon>Pterygota</taxon>
        <taxon>Neoptera</taxon>
        <taxon>Paraneoptera</taxon>
        <taxon>Hemiptera</taxon>
        <taxon>Heteroptera</taxon>
        <taxon>Panheteroptera</taxon>
        <taxon>Cimicomorpha</taxon>
        <taxon>Miridae</taxon>
        <taxon>Mirini</taxon>
        <taxon>Lygus</taxon>
    </lineage>
</organism>
<sequence length="134" mass="14706">MVLLMPRHCIYSSINKCLVKPPPSWLVPSFYCLLNLDDRRSPLGPLLGAPGKRHTGPFTPSVGDEESSDWLVEIGADGCSGSGSSGCRAHLSLQVVWLQSLQHNTGAHQWNSLHHGVHSSLELGRRDQNERVCI</sequence>
<evidence type="ECO:0000313" key="1">
    <source>
        <dbReference type="EMBL" id="JAG30973.1"/>
    </source>
</evidence>
<reference evidence="1" key="1">
    <citation type="journal article" date="2014" name="PLoS ONE">
        <title>Transcriptome-Based Identification of ABC Transporters in the Western Tarnished Plant Bug Lygus hesperus.</title>
        <authorList>
            <person name="Hull J.J."/>
            <person name="Chaney K."/>
            <person name="Geib S.M."/>
            <person name="Fabrick J.A."/>
            <person name="Brent C.S."/>
            <person name="Walsh D."/>
            <person name="Lavine L.C."/>
        </authorList>
    </citation>
    <scope>NUCLEOTIDE SEQUENCE</scope>
</reference>
<reference evidence="1" key="2">
    <citation type="submission" date="2014-07" db="EMBL/GenBank/DDBJ databases">
        <authorList>
            <person name="Hull J."/>
        </authorList>
    </citation>
    <scope>NUCLEOTIDE SEQUENCE</scope>
</reference>